<reference evidence="10" key="1">
    <citation type="submission" date="2020-11" db="EMBL/GenBank/DDBJ databases">
        <authorList>
            <person name="Tran Van P."/>
        </authorList>
    </citation>
    <scope>NUCLEOTIDE SEQUENCE</scope>
</reference>
<evidence type="ECO:0000313" key="11">
    <source>
        <dbReference type="Proteomes" id="UP000677054"/>
    </source>
</evidence>
<dbReference type="SUPFAM" id="SSF57850">
    <property type="entry name" value="RING/U-box"/>
    <property type="match status" value="3"/>
</dbReference>
<feature type="compositionally biased region" description="Polar residues" evidence="8">
    <location>
        <begin position="53"/>
        <end position="67"/>
    </location>
</feature>
<keyword evidence="5" id="KW-0863">Zinc-finger</keyword>
<keyword evidence="11" id="KW-1185">Reference proteome</keyword>
<keyword evidence="7" id="KW-0862">Zinc</keyword>
<evidence type="ECO:0000256" key="7">
    <source>
        <dbReference type="ARBA" id="ARBA00022833"/>
    </source>
</evidence>
<feature type="region of interest" description="Disordered" evidence="8">
    <location>
        <begin position="39"/>
        <end position="67"/>
    </location>
</feature>
<proteinExistence type="predicted"/>
<feature type="domain" description="RING-type" evidence="9">
    <location>
        <begin position="305"/>
        <end position="500"/>
    </location>
</feature>
<keyword evidence="4" id="KW-0677">Repeat</keyword>
<dbReference type="OrthoDB" id="10009520at2759"/>
<keyword evidence="2" id="KW-0808">Transferase</keyword>
<dbReference type="GO" id="GO:0016740">
    <property type="term" value="F:transferase activity"/>
    <property type="evidence" value="ECO:0007669"/>
    <property type="project" value="UniProtKB-KW"/>
</dbReference>
<evidence type="ECO:0000256" key="8">
    <source>
        <dbReference type="SAM" id="MobiDB-lite"/>
    </source>
</evidence>
<dbReference type="PROSITE" id="PS51873">
    <property type="entry name" value="TRIAD"/>
    <property type="match status" value="1"/>
</dbReference>
<evidence type="ECO:0000256" key="6">
    <source>
        <dbReference type="ARBA" id="ARBA00022786"/>
    </source>
</evidence>
<dbReference type="GO" id="GO:0008270">
    <property type="term" value="F:zinc ion binding"/>
    <property type="evidence" value="ECO:0007669"/>
    <property type="project" value="UniProtKB-KW"/>
</dbReference>
<accession>A0A7R8ZZB7</accession>
<dbReference type="EMBL" id="LR899791">
    <property type="protein sequence ID" value="CAD7242483.1"/>
    <property type="molecule type" value="Genomic_DNA"/>
</dbReference>
<evidence type="ECO:0000256" key="5">
    <source>
        <dbReference type="ARBA" id="ARBA00022771"/>
    </source>
</evidence>
<evidence type="ECO:0000256" key="4">
    <source>
        <dbReference type="ARBA" id="ARBA00022737"/>
    </source>
</evidence>
<keyword evidence="6" id="KW-0833">Ubl conjugation pathway</keyword>
<name>A0A7R8ZZB7_9CRUS</name>
<comment type="pathway">
    <text evidence="1">Protein modification; protein ubiquitination.</text>
</comment>
<dbReference type="InterPro" id="IPR044066">
    <property type="entry name" value="TRIAD_supradom"/>
</dbReference>
<evidence type="ECO:0000256" key="2">
    <source>
        <dbReference type="ARBA" id="ARBA00022679"/>
    </source>
</evidence>
<keyword evidence="3" id="KW-0479">Metal-binding</keyword>
<dbReference type="InterPro" id="IPR047545">
    <property type="entry name" value="BRcat_RBR_RNF216"/>
</dbReference>
<sequence length="500" mass="57594">MQNVSQTVIYETLKKYGDDLLYRREKALEELLNANGTEGPRGVAWDAPGPSNEMANSSISGDPTSTWRNHLKRRAKSVLATVDWKKARVETEPLSPDPRSSVPNGSNLENLERLTLLHSIFPDCDPLFLKIKCDDCNGDDEALQALVHDMLNLRNYPRLEDTPKRKSLDLKRKYNDMSLEEFLKLVHDPLQYFYRTDRPASPAYVKLTTAYLEKNFPHHAIETIAALLLENNSLLAPTVKAMRVGNFKLKRRRRSASKEDEAQETDEEFLKELTFLRLEAEIRDDFERQRDLREREKREARRTGSLLECPICCEDELICLDMEACSAGHIFCRSCVTRFDYTFQSKFPLACPLKLLRPSVMSRILRQRQAEEIRTAGIPNLESCPSCYFAIIMENPEEKLFRCLNPECMHESCRFCKEPNHIPLSCDEVEKEEEVKARTYLENEMSESMIRECYKCRKRFIKAGGCNTIHCSCGAEMCYNCKKPRVSGDFLPGSDYCIGS</sequence>
<dbReference type="Gene3D" id="1.20.120.1750">
    <property type="match status" value="1"/>
</dbReference>
<evidence type="ECO:0000256" key="1">
    <source>
        <dbReference type="ARBA" id="ARBA00004906"/>
    </source>
</evidence>
<evidence type="ECO:0000259" key="9">
    <source>
        <dbReference type="PROSITE" id="PS51873"/>
    </source>
</evidence>
<dbReference type="AlphaFoldDB" id="A0A7R8ZZB7"/>
<evidence type="ECO:0000313" key="10">
    <source>
        <dbReference type="EMBL" id="CAD7242483.1"/>
    </source>
</evidence>
<dbReference type="PANTHER" id="PTHR22770">
    <property type="entry name" value="UBIQUITIN CONJUGATING ENZYME 7 INTERACTING PROTEIN-RELATED"/>
    <property type="match status" value="1"/>
</dbReference>
<protein>
    <recommendedName>
        <fullName evidence="9">RING-type domain-containing protein</fullName>
    </recommendedName>
</protein>
<dbReference type="SMART" id="SM00647">
    <property type="entry name" value="IBR"/>
    <property type="match status" value="1"/>
</dbReference>
<dbReference type="CDD" id="cd20339">
    <property type="entry name" value="BRcat_RBR_RNF216"/>
    <property type="match status" value="1"/>
</dbReference>
<organism evidence="10">
    <name type="scientific">Darwinula stevensoni</name>
    <dbReference type="NCBI Taxonomy" id="69355"/>
    <lineage>
        <taxon>Eukaryota</taxon>
        <taxon>Metazoa</taxon>
        <taxon>Ecdysozoa</taxon>
        <taxon>Arthropoda</taxon>
        <taxon>Crustacea</taxon>
        <taxon>Oligostraca</taxon>
        <taxon>Ostracoda</taxon>
        <taxon>Podocopa</taxon>
        <taxon>Podocopida</taxon>
        <taxon>Darwinulocopina</taxon>
        <taxon>Darwinuloidea</taxon>
        <taxon>Darwinulidae</taxon>
        <taxon>Darwinula</taxon>
    </lineage>
</organism>
<dbReference type="Proteomes" id="UP000677054">
    <property type="component" value="Unassembled WGS sequence"/>
</dbReference>
<dbReference type="EMBL" id="CAJPEV010000274">
    <property type="protein sequence ID" value="CAG0883282.1"/>
    <property type="molecule type" value="Genomic_DNA"/>
</dbReference>
<gene>
    <name evidence="10" type="ORF">DSTB1V02_LOCUS2448</name>
</gene>
<dbReference type="InterPro" id="IPR002867">
    <property type="entry name" value="IBR_dom"/>
</dbReference>
<dbReference type="InterPro" id="IPR051628">
    <property type="entry name" value="LUBAC_E3_Ligases"/>
</dbReference>
<evidence type="ECO:0000256" key="3">
    <source>
        <dbReference type="ARBA" id="ARBA00022723"/>
    </source>
</evidence>
<dbReference type="PANTHER" id="PTHR22770:SF47">
    <property type="entry name" value="E3 UBIQUITIN-PROTEIN LIGASE RNF216"/>
    <property type="match status" value="1"/>
</dbReference>
<dbReference type="Pfam" id="PF26200">
    <property type="entry name" value="Rcat_RNF216"/>
    <property type="match status" value="1"/>
</dbReference>